<evidence type="ECO:0000313" key="15">
    <source>
        <dbReference type="Proteomes" id="UP000432015"/>
    </source>
</evidence>
<evidence type="ECO:0000256" key="12">
    <source>
        <dbReference type="SAM" id="SignalP"/>
    </source>
</evidence>
<keyword evidence="9" id="KW-0408">Iron</keyword>
<organism evidence="14 15">
    <name type="scientific">Actinomadura litoris</name>
    <dbReference type="NCBI Taxonomy" id="2678616"/>
    <lineage>
        <taxon>Bacteria</taxon>
        <taxon>Bacillati</taxon>
        <taxon>Actinomycetota</taxon>
        <taxon>Actinomycetes</taxon>
        <taxon>Streptosporangiales</taxon>
        <taxon>Thermomonosporaceae</taxon>
        <taxon>Actinomadura</taxon>
    </lineage>
</organism>
<evidence type="ECO:0000256" key="11">
    <source>
        <dbReference type="ARBA" id="ARBA00048179"/>
    </source>
</evidence>
<name>A0A7K1L2Z3_9ACTN</name>
<keyword evidence="6" id="KW-0479">Metal-binding</keyword>
<evidence type="ECO:0000259" key="13">
    <source>
        <dbReference type="Pfam" id="PF09084"/>
    </source>
</evidence>
<gene>
    <name evidence="14" type="ORF">GNZ18_18690</name>
</gene>
<keyword evidence="15" id="KW-1185">Reference proteome</keyword>
<comment type="caution">
    <text evidence="14">The sequence shown here is derived from an EMBL/GenBank/DDBJ whole genome shotgun (WGS) entry which is preliminary data.</text>
</comment>
<dbReference type="PANTHER" id="PTHR31528:SF1">
    <property type="entry name" value="4-AMINO-5-HYDROXYMETHYL-2-METHYLPYRIMIDINE PHOSPHATE SYNTHASE THI11-RELATED"/>
    <property type="match status" value="1"/>
</dbReference>
<dbReference type="InterPro" id="IPR027939">
    <property type="entry name" value="NMT1/THI5"/>
</dbReference>
<feature type="domain" description="SsuA/THI5-like" evidence="13">
    <location>
        <begin position="46"/>
        <end position="252"/>
    </location>
</feature>
<feature type="chain" id="PRO_5038865719" description="Thiamine pyrimidine synthase" evidence="12">
    <location>
        <begin position="19"/>
        <end position="358"/>
    </location>
</feature>
<dbReference type="SUPFAM" id="SSF53850">
    <property type="entry name" value="Periplasmic binding protein-like II"/>
    <property type="match status" value="1"/>
</dbReference>
<comment type="subunit">
    <text evidence="4">Homodimer.</text>
</comment>
<dbReference type="PANTHER" id="PTHR31528">
    <property type="entry name" value="4-AMINO-5-HYDROXYMETHYL-2-METHYLPYRIMIDINE PHOSPHATE SYNTHASE THI11-RELATED"/>
    <property type="match status" value="1"/>
</dbReference>
<evidence type="ECO:0000256" key="6">
    <source>
        <dbReference type="ARBA" id="ARBA00022723"/>
    </source>
</evidence>
<dbReference type="EMBL" id="WOFH01000006">
    <property type="protein sequence ID" value="MUN38616.1"/>
    <property type="molecule type" value="Genomic_DNA"/>
</dbReference>
<reference evidence="14 15" key="1">
    <citation type="submission" date="2019-11" db="EMBL/GenBank/DDBJ databases">
        <authorList>
            <person name="Cao P."/>
        </authorList>
    </citation>
    <scope>NUCLEOTIDE SEQUENCE [LARGE SCALE GENOMIC DNA]</scope>
    <source>
        <strain evidence="14 15">NEAU-AAG5</strain>
    </source>
</reference>
<evidence type="ECO:0000313" key="14">
    <source>
        <dbReference type="EMBL" id="MUN38616.1"/>
    </source>
</evidence>
<accession>A0A7K1L2Z3</accession>
<evidence type="ECO:0000256" key="1">
    <source>
        <dbReference type="ARBA" id="ARBA00003469"/>
    </source>
</evidence>
<comment type="catalytic activity">
    <reaction evidence="11">
        <text>N(6)-(pyridoxal phosphate)-L-lysyl-[4-amino-5-hydroxymethyl-2-methylpyrimidine phosphate synthase] + L-histidyl-[4-amino-5-hydroxymethyl-2-methylpyrimidine phosphate synthase] + 2 Fe(3+) + 4 H2O = L-lysyl-[4-amino-5-hydroxymethyl-2-methylpyrimidine phosphate synthase] + (2S)-2-amino-5-hydroxy-4-oxopentanoyl-[4-amino-5-hydroxymethyl-2-methylpyrimidine phosphate synthase] + 4-amino-2-methyl-5-(phosphooxymethyl)pyrimidine + 3-oxopropanoate + 2 Fe(2+) + 2 H(+)</text>
        <dbReference type="Rhea" id="RHEA:65756"/>
        <dbReference type="Rhea" id="RHEA-COMP:16892"/>
        <dbReference type="Rhea" id="RHEA-COMP:16893"/>
        <dbReference type="Rhea" id="RHEA-COMP:16894"/>
        <dbReference type="Rhea" id="RHEA-COMP:16895"/>
        <dbReference type="ChEBI" id="CHEBI:15377"/>
        <dbReference type="ChEBI" id="CHEBI:15378"/>
        <dbReference type="ChEBI" id="CHEBI:29033"/>
        <dbReference type="ChEBI" id="CHEBI:29034"/>
        <dbReference type="ChEBI" id="CHEBI:29969"/>
        <dbReference type="ChEBI" id="CHEBI:29979"/>
        <dbReference type="ChEBI" id="CHEBI:33190"/>
        <dbReference type="ChEBI" id="CHEBI:58354"/>
        <dbReference type="ChEBI" id="CHEBI:143915"/>
        <dbReference type="ChEBI" id="CHEBI:157692"/>
    </reaction>
    <physiologicalReaction direction="left-to-right" evidence="11">
        <dbReference type="Rhea" id="RHEA:65757"/>
    </physiologicalReaction>
</comment>
<dbReference type="GO" id="GO:0046872">
    <property type="term" value="F:metal ion binding"/>
    <property type="evidence" value="ECO:0007669"/>
    <property type="project" value="UniProtKB-KW"/>
</dbReference>
<evidence type="ECO:0000256" key="3">
    <source>
        <dbReference type="ARBA" id="ARBA00009406"/>
    </source>
</evidence>
<dbReference type="GO" id="GO:0009228">
    <property type="term" value="P:thiamine biosynthetic process"/>
    <property type="evidence" value="ECO:0007669"/>
    <property type="project" value="UniProtKB-KW"/>
</dbReference>
<evidence type="ECO:0000256" key="2">
    <source>
        <dbReference type="ARBA" id="ARBA00004948"/>
    </source>
</evidence>
<dbReference type="RefSeq" id="WP_156217784.1">
    <property type="nucleotide sequence ID" value="NZ_WOFH01000006.1"/>
</dbReference>
<comment type="pathway">
    <text evidence="2">Cofactor biosynthesis; thiamine diphosphate biosynthesis.</text>
</comment>
<dbReference type="InterPro" id="IPR015168">
    <property type="entry name" value="SsuA/THI5"/>
</dbReference>
<evidence type="ECO:0000256" key="7">
    <source>
        <dbReference type="ARBA" id="ARBA00022898"/>
    </source>
</evidence>
<keyword evidence="5" id="KW-0808">Transferase</keyword>
<evidence type="ECO:0000256" key="4">
    <source>
        <dbReference type="ARBA" id="ARBA00011738"/>
    </source>
</evidence>
<dbReference type="Pfam" id="PF09084">
    <property type="entry name" value="NMT1"/>
    <property type="match status" value="1"/>
</dbReference>
<keyword evidence="8" id="KW-0784">Thiamine biosynthesis</keyword>
<keyword evidence="12" id="KW-0732">Signal</keyword>
<dbReference type="Gene3D" id="3.40.190.10">
    <property type="entry name" value="Periplasmic binding protein-like II"/>
    <property type="match status" value="2"/>
</dbReference>
<evidence type="ECO:0000256" key="9">
    <source>
        <dbReference type="ARBA" id="ARBA00023004"/>
    </source>
</evidence>
<proteinExistence type="inferred from homology"/>
<evidence type="ECO:0000256" key="5">
    <source>
        <dbReference type="ARBA" id="ARBA00022679"/>
    </source>
</evidence>
<comment type="function">
    <text evidence="1">Responsible for the formation of the pyrimidine heterocycle in the thiamine biosynthesis pathway. Catalyzes the formation of hydroxymethylpyrimidine phosphate (HMP-P) from histidine and pyridoxal phosphate (PLP). The protein uses PLP and the active site histidine to form HMP-P, generating an inactive enzyme. The enzyme can only undergo a single turnover, which suggests it is a suicide enzyme.</text>
</comment>
<dbReference type="Proteomes" id="UP000432015">
    <property type="component" value="Unassembled WGS sequence"/>
</dbReference>
<sequence>MRRALTAALTAVALTACGAGTTSGGADGTLTLATPAPNSLFTFNEVLADRLGFFADEGLRVKIAPVADSVPIAGLVQGRKADIGLVAASDALTAALRTPDLRVPYDERTGGNGFLVGLVVPERSAVRTVADLRGGNIGLASPDQDRAYLTAALKKAGLSIDDVETTTVGPGSAAVARTLESGRIAAYAGTLTDFFAFDDAGLPVRDITPSGLEELPVGGYVVRARTLENSDVPVRFFRALARGTYAGLQRPRVAEAAARQAAPEEWAEPEKARGLLAALSRTLTPYDGRTFGEIRPARWSNAQNLLLESDVLDEPVDLTAFLATNVLQQINTFDRAATLARADAWLTDNTPAQQGSTP</sequence>
<evidence type="ECO:0000256" key="10">
    <source>
        <dbReference type="ARBA" id="ARBA00033171"/>
    </source>
</evidence>
<protein>
    <recommendedName>
        <fullName evidence="10">Thiamine pyrimidine synthase</fullName>
    </recommendedName>
</protein>
<keyword evidence="7" id="KW-0663">Pyridoxal phosphate</keyword>
<comment type="similarity">
    <text evidence="3">Belongs to the NMT1/THI5 family.</text>
</comment>
<dbReference type="GO" id="GO:0016740">
    <property type="term" value="F:transferase activity"/>
    <property type="evidence" value="ECO:0007669"/>
    <property type="project" value="UniProtKB-KW"/>
</dbReference>
<feature type="signal peptide" evidence="12">
    <location>
        <begin position="1"/>
        <end position="18"/>
    </location>
</feature>
<dbReference type="AlphaFoldDB" id="A0A7K1L2Z3"/>
<dbReference type="PROSITE" id="PS51257">
    <property type="entry name" value="PROKAR_LIPOPROTEIN"/>
    <property type="match status" value="1"/>
</dbReference>
<evidence type="ECO:0000256" key="8">
    <source>
        <dbReference type="ARBA" id="ARBA00022977"/>
    </source>
</evidence>